<gene>
    <name evidence="1" type="ORF">ONB1V03_LOCUS13009</name>
</gene>
<dbReference type="Proteomes" id="UP000728032">
    <property type="component" value="Unassembled WGS sequence"/>
</dbReference>
<protein>
    <submittedName>
        <fullName evidence="1">Uncharacterized protein</fullName>
    </submittedName>
</protein>
<name>A0A7R9MC39_9ACAR</name>
<evidence type="ECO:0000313" key="2">
    <source>
        <dbReference type="Proteomes" id="UP000728032"/>
    </source>
</evidence>
<proteinExistence type="predicted"/>
<organism evidence="1">
    <name type="scientific">Oppiella nova</name>
    <dbReference type="NCBI Taxonomy" id="334625"/>
    <lineage>
        <taxon>Eukaryota</taxon>
        <taxon>Metazoa</taxon>
        <taxon>Ecdysozoa</taxon>
        <taxon>Arthropoda</taxon>
        <taxon>Chelicerata</taxon>
        <taxon>Arachnida</taxon>
        <taxon>Acari</taxon>
        <taxon>Acariformes</taxon>
        <taxon>Sarcoptiformes</taxon>
        <taxon>Oribatida</taxon>
        <taxon>Brachypylina</taxon>
        <taxon>Oppioidea</taxon>
        <taxon>Oppiidae</taxon>
        <taxon>Oppiella</taxon>
    </lineage>
</organism>
<dbReference type="EMBL" id="OC925837">
    <property type="protein sequence ID" value="CAD7656372.1"/>
    <property type="molecule type" value="Genomic_DNA"/>
</dbReference>
<dbReference type="AlphaFoldDB" id="A0A7R9MC39"/>
<sequence>MSVLNRDLYLSNHQMVYKIPEFPLRIPKAETLRVSREKFYSFKTMSPLLRPNGVNRCEAHVCKELELCIPLGTSYRCLSKETDSDNQDFYKKLNTMSGTTYRSLF</sequence>
<evidence type="ECO:0000313" key="1">
    <source>
        <dbReference type="EMBL" id="CAD7656372.1"/>
    </source>
</evidence>
<dbReference type="EMBL" id="CAJPVJ010011012">
    <property type="protein sequence ID" value="CAG2173559.1"/>
    <property type="molecule type" value="Genomic_DNA"/>
</dbReference>
<reference evidence="1" key="1">
    <citation type="submission" date="2020-11" db="EMBL/GenBank/DDBJ databases">
        <authorList>
            <person name="Tran Van P."/>
        </authorList>
    </citation>
    <scope>NUCLEOTIDE SEQUENCE</scope>
</reference>
<accession>A0A7R9MC39</accession>
<keyword evidence="2" id="KW-1185">Reference proteome</keyword>